<dbReference type="EMBL" id="JAHLFG010000084">
    <property type="protein sequence ID" value="MBU3827337.1"/>
    <property type="molecule type" value="Genomic_DNA"/>
</dbReference>
<keyword evidence="1" id="KW-0812">Transmembrane</keyword>
<reference evidence="2" key="2">
    <citation type="submission" date="2021-04" db="EMBL/GenBank/DDBJ databases">
        <authorList>
            <person name="Gilroy R."/>
        </authorList>
    </citation>
    <scope>NUCLEOTIDE SEQUENCE</scope>
    <source>
        <strain evidence="2">687</strain>
    </source>
</reference>
<dbReference type="AlphaFoldDB" id="A0A9E2KQS1"/>
<accession>A0A9E2KQS1</accession>
<sequence length="183" mass="19979">MLLLFKLRQVMALLFTLAFIGGLILLNVIAASGKQDAFAILSRQLQAVSDMTIIPLTLYEQGLSLLSRGGISPGMEDGMFTILGWSALITLGGTLIGLIPGLIMVGLCSWRCARSCKRQLTFALKNPLHVLNVCHFLRLLALYGLLAAAGIPLPWAVNLACVSWLVLTVSLIFIWSFRQCMPY</sequence>
<reference evidence="2" key="1">
    <citation type="journal article" date="2021" name="PeerJ">
        <title>Extensive microbial diversity within the chicken gut microbiome revealed by metagenomics and culture.</title>
        <authorList>
            <person name="Gilroy R."/>
            <person name="Ravi A."/>
            <person name="Getino M."/>
            <person name="Pursley I."/>
            <person name="Horton D.L."/>
            <person name="Alikhan N.F."/>
            <person name="Baker D."/>
            <person name="Gharbi K."/>
            <person name="Hall N."/>
            <person name="Watson M."/>
            <person name="Adriaenssens E.M."/>
            <person name="Foster-Nyarko E."/>
            <person name="Jarju S."/>
            <person name="Secka A."/>
            <person name="Antonio M."/>
            <person name="Oren A."/>
            <person name="Chaudhuri R.R."/>
            <person name="La Ragione R."/>
            <person name="Hildebrand F."/>
            <person name="Pallen M.J."/>
        </authorList>
    </citation>
    <scope>NUCLEOTIDE SEQUENCE</scope>
    <source>
        <strain evidence="2">687</strain>
    </source>
</reference>
<name>A0A9E2KQS1_9GAMM</name>
<keyword evidence="1" id="KW-1133">Transmembrane helix</keyword>
<feature type="transmembrane region" description="Helical" evidence="1">
    <location>
        <begin position="128"/>
        <end position="149"/>
    </location>
</feature>
<gene>
    <name evidence="2" type="ORF">IAA31_07605</name>
</gene>
<protein>
    <submittedName>
        <fullName evidence="2">Uncharacterized protein</fullName>
    </submittedName>
</protein>
<comment type="caution">
    <text evidence="2">The sequence shown here is derived from an EMBL/GenBank/DDBJ whole genome shotgun (WGS) entry which is preliminary data.</text>
</comment>
<organism evidence="2 3">
    <name type="scientific">Candidatus Anaerobiospirillum merdipullorum</name>
    <dbReference type="NCBI Taxonomy" id="2838450"/>
    <lineage>
        <taxon>Bacteria</taxon>
        <taxon>Pseudomonadati</taxon>
        <taxon>Pseudomonadota</taxon>
        <taxon>Gammaproteobacteria</taxon>
        <taxon>Aeromonadales</taxon>
        <taxon>Succinivibrionaceae</taxon>
        <taxon>Anaerobiospirillum</taxon>
    </lineage>
</organism>
<feature type="transmembrane region" description="Helical" evidence="1">
    <location>
        <begin position="82"/>
        <end position="107"/>
    </location>
</feature>
<feature type="transmembrane region" description="Helical" evidence="1">
    <location>
        <begin position="155"/>
        <end position="177"/>
    </location>
</feature>
<evidence type="ECO:0000313" key="3">
    <source>
        <dbReference type="Proteomes" id="UP000824150"/>
    </source>
</evidence>
<proteinExistence type="predicted"/>
<evidence type="ECO:0000256" key="1">
    <source>
        <dbReference type="SAM" id="Phobius"/>
    </source>
</evidence>
<dbReference type="Proteomes" id="UP000824150">
    <property type="component" value="Unassembled WGS sequence"/>
</dbReference>
<evidence type="ECO:0000313" key="2">
    <source>
        <dbReference type="EMBL" id="MBU3827337.1"/>
    </source>
</evidence>
<keyword evidence="1" id="KW-0472">Membrane</keyword>